<evidence type="ECO:0000256" key="9">
    <source>
        <dbReference type="ARBA" id="ARBA00025772"/>
    </source>
</evidence>
<keyword evidence="7 11" id="KW-1133">Transmembrane helix</keyword>
<name>A0A1R4HWC3_9GAMM</name>
<comment type="caution">
    <text evidence="13">The sequence shown here is derived from an EMBL/GenBank/DDBJ whole genome shotgun (WGS) entry which is preliminary data.</text>
</comment>
<dbReference type="InterPro" id="IPR022346">
    <property type="entry name" value="T2SS_GspH"/>
</dbReference>
<dbReference type="GO" id="GO:0015627">
    <property type="term" value="C:type II protein secretion system complex"/>
    <property type="evidence" value="ECO:0007669"/>
    <property type="project" value="InterPro"/>
</dbReference>
<keyword evidence="4" id="KW-0488">Methylation</keyword>
<evidence type="ECO:0000256" key="7">
    <source>
        <dbReference type="ARBA" id="ARBA00022989"/>
    </source>
</evidence>
<sequence>MTHKHSEYPTYLQGFTLIELLIVLILAGMLAVWGIPSFQSLNERTAVTSEVNRLQTALTLARSTAITQHRDITLCPATADRSACARDWGNELMVVSADKTRGIHKDEIIRVFPSTNGVNVSKNGHTRIKYTPLGHATGFNSTFSICPASTHNSTAGASLVLSTLGRARVSKPPDSC</sequence>
<keyword evidence="8 11" id="KW-0472">Membrane</keyword>
<organism evidence="13 14">
    <name type="scientific">Halomonas citrativorans</name>
    <dbReference type="NCBI Taxonomy" id="2742612"/>
    <lineage>
        <taxon>Bacteria</taxon>
        <taxon>Pseudomonadati</taxon>
        <taxon>Pseudomonadota</taxon>
        <taxon>Gammaproteobacteria</taxon>
        <taxon>Oceanospirillales</taxon>
        <taxon>Halomonadaceae</taxon>
        <taxon>Halomonas</taxon>
    </lineage>
</organism>
<reference evidence="13 14" key="1">
    <citation type="submission" date="2017-02" db="EMBL/GenBank/DDBJ databases">
        <authorList>
            <person name="Dridi B."/>
        </authorList>
    </citation>
    <scope>NUCLEOTIDE SEQUENCE [LARGE SCALE GENOMIC DNA]</scope>
    <source>
        <strain evidence="13 14">JB380</strain>
    </source>
</reference>
<evidence type="ECO:0000256" key="10">
    <source>
        <dbReference type="ARBA" id="ARBA00030775"/>
    </source>
</evidence>
<comment type="subcellular location">
    <subcellularLocation>
        <location evidence="1">Cell inner membrane</location>
        <topology evidence="1">Single-pass membrane protein</topology>
    </subcellularLocation>
</comment>
<feature type="domain" description="General secretion pathway GspH" evidence="12">
    <location>
        <begin position="50"/>
        <end position="165"/>
    </location>
</feature>
<gene>
    <name evidence="13" type="ORF">CZ787_06395</name>
</gene>
<dbReference type="AlphaFoldDB" id="A0A1R4HWC3"/>
<dbReference type="GO" id="GO:0015628">
    <property type="term" value="P:protein secretion by the type II secretion system"/>
    <property type="evidence" value="ECO:0007669"/>
    <property type="project" value="InterPro"/>
</dbReference>
<feature type="transmembrane region" description="Helical" evidence="11">
    <location>
        <begin position="12"/>
        <end position="35"/>
    </location>
</feature>
<dbReference type="PROSITE" id="PS00409">
    <property type="entry name" value="PROKAR_NTER_METHYL"/>
    <property type="match status" value="1"/>
</dbReference>
<dbReference type="Pfam" id="PF07963">
    <property type="entry name" value="N_methyl"/>
    <property type="match status" value="1"/>
</dbReference>
<dbReference type="OrthoDB" id="6198194at2"/>
<evidence type="ECO:0000256" key="3">
    <source>
        <dbReference type="ARBA" id="ARBA00022475"/>
    </source>
</evidence>
<dbReference type="RefSeq" id="WP_087107292.1">
    <property type="nucleotide sequence ID" value="NZ_FUKM01000026.1"/>
</dbReference>
<dbReference type="GO" id="GO:0005886">
    <property type="term" value="C:plasma membrane"/>
    <property type="evidence" value="ECO:0007669"/>
    <property type="project" value="UniProtKB-SubCell"/>
</dbReference>
<comment type="similarity">
    <text evidence="9">Belongs to the GSP H family.</text>
</comment>
<dbReference type="Proteomes" id="UP000196331">
    <property type="component" value="Unassembled WGS sequence"/>
</dbReference>
<dbReference type="EMBL" id="FUKM01000026">
    <property type="protein sequence ID" value="SJN11674.1"/>
    <property type="molecule type" value="Genomic_DNA"/>
</dbReference>
<evidence type="ECO:0000256" key="11">
    <source>
        <dbReference type="SAM" id="Phobius"/>
    </source>
</evidence>
<dbReference type="NCBIfam" id="TIGR02532">
    <property type="entry name" value="IV_pilin_GFxxxE"/>
    <property type="match status" value="1"/>
</dbReference>
<evidence type="ECO:0000259" key="12">
    <source>
        <dbReference type="Pfam" id="PF12019"/>
    </source>
</evidence>
<evidence type="ECO:0000256" key="1">
    <source>
        <dbReference type="ARBA" id="ARBA00004377"/>
    </source>
</evidence>
<evidence type="ECO:0000313" key="14">
    <source>
        <dbReference type="Proteomes" id="UP000196331"/>
    </source>
</evidence>
<dbReference type="Pfam" id="PF12019">
    <property type="entry name" value="GspH"/>
    <property type="match status" value="1"/>
</dbReference>
<proteinExistence type="inferred from homology"/>
<evidence type="ECO:0000313" key="13">
    <source>
        <dbReference type="EMBL" id="SJN11674.1"/>
    </source>
</evidence>
<evidence type="ECO:0000256" key="5">
    <source>
        <dbReference type="ARBA" id="ARBA00022519"/>
    </source>
</evidence>
<dbReference type="Gene3D" id="3.55.40.10">
    <property type="entry name" value="minor pseudopilin epsh domain"/>
    <property type="match status" value="1"/>
</dbReference>
<evidence type="ECO:0000256" key="6">
    <source>
        <dbReference type="ARBA" id="ARBA00022692"/>
    </source>
</evidence>
<keyword evidence="3" id="KW-1003">Cell membrane</keyword>
<dbReference type="InterPro" id="IPR012902">
    <property type="entry name" value="N_methyl_site"/>
</dbReference>
<evidence type="ECO:0000256" key="2">
    <source>
        <dbReference type="ARBA" id="ARBA00021549"/>
    </source>
</evidence>
<dbReference type="SUPFAM" id="SSF54523">
    <property type="entry name" value="Pili subunits"/>
    <property type="match status" value="1"/>
</dbReference>
<accession>A0A1R4HWC3</accession>
<protein>
    <recommendedName>
        <fullName evidence="2">Type II secretion system protein H</fullName>
    </recommendedName>
    <alternativeName>
        <fullName evidence="10">General secretion pathway protein H</fullName>
    </alternativeName>
</protein>
<evidence type="ECO:0000256" key="8">
    <source>
        <dbReference type="ARBA" id="ARBA00023136"/>
    </source>
</evidence>
<evidence type="ECO:0000256" key="4">
    <source>
        <dbReference type="ARBA" id="ARBA00022481"/>
    </source>
</evidence>
<dbReference type="InterPro" id="IPR045584">
    <property type="entry name" value="Pilin-like"/>
</dbReference>
<keyword evidence="5" id="KW-0997">Cell inner membrane</keyword>
<keyword evidence="6 11" id="KW-0812">Transmembrane</keyword>